<evidence type="ECO:0000313" key="1">
    <source>
        <dbReference type="EMBL" id="GAF76968.1"/>
    </source>
</evidence>
<gene>
    <name evidence="1" type="ORF">S01H1_03355</name>
</gene>
<proteinExistence type="predicted"/>
<feature type="non-terminal residue" evidence="1">
    <location>
        <position position="103"/>
    </location>
</feature>
<accession>X0S7H3</accession>
<sequence>MPLRHELGHLPKKRPGAADVFRLALEVDVLAAAVDDDAHLVFDVAEVVVMDAREFLEDVLRDVERRRGGGRRERFAQALLPPSNGKVFARVASLPVDVAVVVA</sequence>
<comment type="caution">
    <text evidence="1">The sequence shown here is derived from an EMBL/GenBank/DDBJ whole genome shotgun (WGS) entry which is preliminary data.</text>
</comment>
<organism evidence="1">
    <name type="scientific">marine sediment metagenome</name>
    <dbReference type="NCBI Taxonomy" id="412755"/>
    <lineage>
        <taxon>unclassified sequences</taxon>
        <taxon>metagenomes</taxon>
        <taxon>ecological metagenomes</taxon>
    </lineage>
</organism>
<reference evidence="1" key="1">
    <citation type="journal article" date="2014" name="Front. Microbiol.">
        <title>High frequency of phylogenetically diverse reductive dehalogenase-homologous genes in deep subseafloor sedimentary metagenomes.</title>
        <authorList>
            <person name="Kawai M."/>
            <person name="Futagami T."/>
            <person name="Toyoda A."/>
            <person name="Takaki Y."/>
            <person name="Nishi S."/>
            <person name="Hori S."/>
            <person name="Arai W."/>
            <person name="Tsubouchi T."/>
            <person name="Morono Y."/>
            <person name="Uchiyama I."/>
            <person name="Ito T."/>
            <person name="Fujiyama A."/>
            <person name="Inagaki F."/>
            <person name="Takami H."/>
        </authorList>
    </citation>
    <scope>NUCLEOTIDE SEQUENCE</scope>
    <source>
        <strain evidence="1">Expedition CK06-06</strain>
    </source>
</reference>
<protein>
    <submittedName>
        <fullName evidence="1">Uncharacterized protein</fullName>
    </submittedName>
</protein>
<name>X0S7H3_9ZZZZ</name>
<dbReference type="AlphaFoldDB" id="X0S7H3"/>
<dbReference type="EMBL" id="BARS01001838">
    <property type="protein sequence ID" value="GAF76968.1"/>
    <property type="molecule type" value="Genomic_DNA"/>
</dbReference>